<dbReference type="InterPro" id="IPR001875">
    <property type="entry name" value="DED_dom"/>
</dbReference>
<evidence type="ECO:0000313" key="3">
    <source>
        <dbReference type="EMBL" id="CAG2249648.1"/>
    </source>
</evidence>
<sequence length="638" mass="73687">MVVLTVSSSDPNSSRNDDFQLPTIPSDDWEMNVFLKELADGLTDDDLKTMKHFVSGFHGTRKGVLESIKDPLDFFQHLRHRLILTRDNIVVLQSMLWHLGRKDLHNKFVKFAKKRGNIIHFYNSKDKPENGYEYLHFHVAGKENMNRNKLEELRALVSRVLCVPLEFIVVTDIEATNSILITFMIPEGYSNIILELDHKDKEYLGSKGVDAVLCNGQTINCIALQTTGHQEETISKNEEVMMLLDQRSKADQELGSLQQLLLEKDRQIRNCQKTLQQMKQQVNWQMFDVASGLIQQYMEYKYTPKKCSLQDIALKNAYKYSRNVIGKAEKLGYDVDLIRCLIEANTIVVQFQSRSIHQWIETQQKQMILKLQQDVTALSYQRDKLAYFLKVGISNPVLSQNEEFFLKVLGMPLPLPTFKPNIKIQTEFGEFDLEFMKSIVVESLQMMDSSLSESDRETLCRKFLPTSSDMKAFKESKMKLIEYLWSVKEVNTKGPDANFHEWMVIILTTIKKMNLLNVWITKSNEILQKFVSDLERRPAPQSQTQHQTAEHNLNRGGRSKPAPAHPADSKTENKAMNERLIRLEEMMERNMKLTESIASGPIGQNPFRTPYPYGGTKLGSEAEYDWSKLSQSKFFTKK</sequence>
<dbReference type="InterPro" id="IPR011029">
    <property type="entry name" value="DEATH-like_dom_sf"/>
</dbReference>
<proteinExistence type="predicted"/>
<feature type="region of interest" description="Disordered" evidence="1">
    <location>
        <begin position="537"/>
        <end position="574"/>
    </location>
</feature>
<dbReference type="SUPFAM" id="SSF47986">
    <property type="entry name" value="DEATH domain"/>
    <property type="match status" value="1"/>
</dbReference>
<evidence type="ECO:0000256" key="1">
    <source>
        <dbReference type="SAM" id="MobiDB-lite"/>
    </source>
</evidence>
<dbReference type="EMBL" id="CAJPWZ010002975">
    <property type="protein sequence ID" value="CAG2249648.1"/>
    <property type="molecule type" value="Genomic_DNA"/>
</dbReference>
<organism evidence="3 4">
    <name type="scientific">Mytilus edulis</name>
    <name type="common">Blue mussel</name>
    <dbReference type="NCBI Taxonomy" id="6550"/>
    <lineage>
        <taxon>Eukaryota</taxon>
        <taxon>Metazoa</taxon>
        <taxon>Spiralia</taxon>
        <taxon>Lophotrochozoa</taxon>
        <taxon>Mollusca</taxon>
        <taxon>Bivalvia</taxon>
        <taxon>Autobranchia</taxon>
        <taxon>Pteriomorphia</taxon>
        <taxon>Mytilida</taxon>
        <taxon>Mytiloidea</taxon>
        <taxon>Mytilidae</taxon>
        <taxon>Mytilinae</taxon>
        <taxon>Mytilus</taxon>
    </lineage>
</organism>
<dbReference type="Proteomes" id="UP000683360">
    <property type="component" value="Unassembled WGS sequence"/>
</dbReference>
<dbReference type="OrthoDB" id="6160190at2759"/>
<dbReference type="Pfam" id="PF01335">
    <property type="entry name" value="DED"/>
    <property type="match status" value="1"/>
</dbReference>
<keyword evidence="4" id="KW-1185">Reference proteome</keyword>
<dbReference type="CDD" id="cd00045">
    <property type="entry name" value="DED"/>
    <property type="match status" value="1"/>
</dbReference>
<dbReference type="PROSITE" id="PS50168">
    <property type="entry name" value="DED"/>
    <property type="match status" value="1"/>
</dbReference>
<evidence type="ECO:0000313" key="4">
    <source>
        <dbReference type="Proteomes" id="UP000683360"/>
    </source>
</evidence>
<dbReference type="Gene3D" id="1.10.533.10">
    <property type="entry name" value="Death Domain, Fas"/>
    <property type="match status" value="1"/>
</dbReference>
<reference evidence="3" key="1">
    <citation type="submission" date="2021-03" db="EMBL/GenBank/DDBJ databases">
        <authorList>
            <person name="Bekaert M."/>
        </authorList>
    </citation>
    <scope>NUCLEOTIDE SEQUENCE</scope>
</reference>
<dbReference type="GO" id="GO:0042981">
    <property type="term" value="P:regulation of apoptotic process"/>
    <property type="evidence" value="ECO:0007669"/>
    <property type="project" value="InterPro"/>
</dbReference>
<comment type="caution">
    <text evidence="3">The sequence shown here is derived from an EMBL/GenBank/DDBJ whole genome shotgun (WGS) entry which is preliminary data.</text>
</comment>
<feature type="region of interest" description="Disordered" evidence="1">
    <location>
        <begin position="598"/>
        <end position="619"/>
    </location>
</feature>
<accession>A0A8S3V799</accession>
<feature type="domain" description="DED" evidence="2">
    <location>
        <begin position="30"/>
        <end position="110"/>
    </location>
</feature>
<protein>
    <recommendedName>
        <fullName evidence="2">DED domain-containing protein</fullName>
    </recommendedName>
</protein>
<gene>
    <name evidence="3" type="ORF">MEDL_61323</name>
</gene>
<evidence type="ECO:0000259" key="2">
    <source>
        <dbReference type="PROSITE" id="PS50168"/>
    </source>
</evidence>
<dbReference type="AlphaFoldDB" id="A0A8S3V799"/>
<name>A0A8S3V799_MYTED</name>